<dbReference type="Pfam" id="PF13439">
    <property type="entry name" value="Glyco_transf_4"/>
    <property type="match status" value="1"/>
</dbReference>
<dbReference type="RefSeq" id="WP_002936552.1">
    <property type="nucleotide sequence ID" value="NZ_JBHTMC010000026.1"/>
</dbReference>
<keyword evidence="2" id="KW-0328">Glycosyltransferase</keyword>
<keyword evidence="2" id="KW-0808">Transferase</keyword>
<protein>
    <submittedName>
        <fullName evidence="2">Glycosyltransferase family 4 protein</fullName>
        <ecNumber evidence="2">2.4.-.-</ecNumber>
    </submittedName>
</protein>
<dbReference type="CDD" id="cd03814">
    <property type="entry name" value="GT4-like"/>
    <property type="match status" value="1"/>
</dbReference>
<name>A0ABW3WJ52_9RHOO</name>
<dbReference type="Proteomes" id="UP001597158">
    <property type="component" value="Unassembled WGS sequence"/>
</dbReference>
<dbReference type="Pfam" id="PF13692">
    <property type="entry name" value="Glyco_trans_1_4"/>
    <property type="match status" value="1"/>
</dbReference>
<evidence type="ECO:0000259" key="1">
    <source>
        <dbReference type="Pfam" id="PF13439"/>
    </source>
</evidence>
<dbReference type="SUPFAM" id="SSF53756">
    <property type="entry name" value="UDP-Glycosyltransferase/glycogen phosphorylase"/>
    <property type="match status" value="1"/>
</dbReference>
<dbReference type="InterPro" id="IPR028098">
    <property type="entry name" value="Glyco_trans_4-like_N"/>
</dbReference>
<dbReference type="Gene3D" id="3.40.50.2000">
    <property type="entry name" value="Glycogen Phosphorylase B"/>
    <property type="match status" value="2"/>
</dbReference>
<dbReference type="EMBL" id="JBHTMC010000026">
    <property type="protein sequence ID" value="MFD1264783.1"/>
    <property type="molecule type" value="Genomic_DNA"/>
</dbReference>
<accession>A0ABW3WJ52</accession>
<sequence>MRTLDFTTEELCQSPRLRVALVTETWPPEVNGVAMTLKRMVDGLIARGHSVQLVRPRQTPADTAMSTGGLQEVLSRGLRLPRYDGLKLGLPARSRLVREWSRQRPDLVHVATEGPLGWTAVTAANKLRLPVTSDFHTNFDHYSTHYGVGWLRQPVAAYLRRFHNRTAATYVPTAALARNLGDQGYERVEVISRGVDTRLYSPARRSEDLRRQWGVGPDALAVVCVGRIAAEKNLGLALRAFAAIRQQRPDARMVLVGDGPMRAGIAREHPDVVQAGMRHGEDLAAHYASGDLFLFPSLTETFGNVTLEAMASGLCVLAYDYAAAAEVIADLGNGAVVRCGDEQGFVERALQLALADTLRAELGVQARQTAIGIDWEAVNDHFSAALLRAWEGHRRAKVPATDLRAREVQG</sequence>
<proteinExistence type="predicted"/>
<gene>
    <name evidence="2" type="ORF">ACFQ4M_14470</name>
</gene>
<dbReference type="EC" id="2.4.-.-" evidence="2"/>
<dbReference type="PANTHER" id="PTHR45947">
    <property type="entry name" value="SULFOQUINOVOSYL TRANSFERASE SQD2"/>
    <property type="match status" value="1"/>
</dbReference>
<evidence type="ECO:0000313" key="2">
    <source>
        <dbReference type="EMBL" id="MFD1264783.1"/>
    </source>
</evidence>
<evidence type="ECO:0000313" key="3">
    <source>
        <dbReference type="Proteomes" id="UP001597158"/>
    </source>
</evidence>
<reference evidence="3" key="1">
    <citation type="journal article" date="2019" name="Int. J. Syst. Evol. Microbiol.">
        <title>The Global Catalogue of Microorganisms (GCM) 10K type strain sequencing project: providing services to taxonomists for standard genome sequencing and annotation.</title>
        <authorList>
            <consortium name="The Broad Institute Genomics Platform"/>
            <consortium name="The Broad Institute Genome Sequencing Center for Infectious Disease"/>
            <person name="Wu L."/>
            <person name="Ma J."/>
        </authorList>
    </citation>
    <scope>NUCLEOTIDE SEQUENCE [LARGE SCALE GENOMIC DNA]</scope>
    <source>
        <strain evidence="3">CCUG 48884</strain>
    </source>
</reference>
<dbReference type="PANTHER" id="PTHR45947:SF3">
    <property type="entry name" value="SULFOQUINOVOSYL TRANSFERASE SQD2"/>
    <property type="match status" value="1"/>
</dbReference>
<keyword evidence="3" id="KW-1185">Reference proteome</keyword>
<comment type="caution">
    <text evidence="2">The sequence shown here is derived from an EMBL/GenBank/DDBJ whole genome shotgun (WGS) entry which is preliminary data.</text>
</comment>
<dbReference type="GO" id="GO:0016757">
    <property type="term" value="F:glycosyltransferase activity"/>
    <property type="evidence" value="ECO:0007669"/>
    <property type="project" value="UniProtKB-KW"/>
</dbReference>
<dbReference type="InterPro" id="IPR050194">
    <property type="entry name" value="Glycosyltransferase_grp1"/>
</dbReference>
<organism evidence="2 3">
    <name type="scientific">Thauera mechernichensis</name>
    <dbReference type="NCBI Taxonomy" id="82788"/>
    <lineage>
        <taxon>Bacteria</taxon>
        <taxon>Pseudomonadati</taxon>
        <taxon>Pseudomonadota</taxon>
        <taxon>Betaproteobacteria</taxon>
        <taxon>Rhodocyclales</taxon>
        <taxon>Zoogloeaceae</taxon>
        <taxon>Thauera</taxon>
    </lineage>
</organism>
<feature type="domain" description="Glycosyltransferase subfamily 4-like N-terminal" evidence="1">
    <location>
        <begin position="30"/>
        <end position="198"/>
    </location>
</feature>